<feature type="site" description="Interaction with substrate tRNA" evidence="10">
    <location>
        <position position="131"/>
    </location>
</feature>
<dbReference type="EMBL" id="FXXP01000002">
    <property type="protein sequence ID" value="SMX28093.1"/>
    <property type="molecule type" value="Genomic_DNA"/>
</dbReference>
<evidence type="ECO:0000256" key="12">
    <source>
        <dbReference type="RuleBase" id="RU003784"/>
    </source>
</evidence>
<keyword evidence="8 10" id="KW-0460">Magnesium</keyword>
<keyword evidence="5 10" id="KW-0819">tRNA processing</keyword>
<dbReference type="EC" id="2.5.1.75" evidence="10"/>
<evidence type="ECO:0000256" key="5">
    <source>
        <dbReference type="ARBA" id="ARBA00022694"/>
    </source>
</evidence>
<evidence type="ECO:0000256" key="8">
    <source>
        <dbReference type="ARBA" id="ARBA00022842"/>
    </source>
</evidence>
<name>A0A238JCJ3_9RHOB</name>
<evidence type="ECO:0000256" key="1">
    <source>
        <dbReference type="ARBA" id="ARBA00001946"/>
    </source>
</evidence>
<feature type="binding site" evidence="10">
    <location>
        <begin position="24"/>
        <end position="29"/>
    </location>
    <ligand>
        <name>substrate</name>
    </ligand>
</feature>
<proteinExistence type="inferred from homology"/>
<evidence type="ECO:0000256" key="10">
    <source>
        <dbReference type="HAMAP-Rule" id="MF_00185"/>
    </source>
</evidence>
<dbReference type="Gene3D" id="1.10.20.140">
    <property type="match status" value="1"/>
</dbReference>
<dbReference type="RefSeq" id="WP_099245194.1">
    <property type="nucleotide sequence ID" value="NZ_FXXP01000002.1"/>
</dbReference>
<comment type="similarity">
    <text evidence="3 10 13">Belongs to the IPP transferase family.</text>
</comment>
<dbReference type="CDD" id="cd02019">
    <property type="entry name" value="NK"/>
    <property type="match status" value="1"/>
</dbReference>
<dbReference type="InterPro" id="IPR039657">
    <property type="entry name" value="Dimethylallyltransferase"/>
</dbReference>
<dbReference type="SUPFAM" id="SSF52540">
    <property type="entry name" value="P-loop containing nucleoside triphosphate hydrolases"/>
    <property type="match status" value="1"/>
</dbReference>
<feature type="binding site" evidence="10">
    <location>
        <begin position="22"/>
        <end position="29"/>
    </location>
    <ligand>
        <name>ATP</name>
        <dbReference type="ChEBI" id="CHEBI:30616"/>
    </ligand>
</feature>
<comment type="function">
    <text evidence="2 10 12">Catalyzes the transfer of a dimethylallyl group onto the adenine at position 37 in tRNAs that read codons beginning with uridine, leading to the formation of N6-(dimethylallyl)adenosine (i(6)A).</text>
</comment>
<feature type="site" description="Interaction with substrate tRNA" evidence="10">
    <location>
        <position position="109"/>
    </location>
</feature>
<protein>
    <recommendedName>
        <fullName evidence="10">tRNA dimethylallyltransferase</fullName>
        <ecNumber evidence="10">2.5.1.75</ecNumber>
    </recommendedName>
    <alternativeName>
        <fullName evidence="10">Dimethylallyl diphosphate:tRNA dimethylallyltransferase</fullName>
        <shortName evidence="10">DMAPP:tRNA dimethylallyltransferase</shortName>
        <shortName evidence="10">DMATase</shortName>
    </alternativeName>
    <alternativeName>
        <fullName evidence="10">Isopentenyl-diphosphate:tRNA isopentenyltransferase</fullName>
        <shortName evidence="10">IPP transferase</shortName>
        <shortName evidence="10">IPPT</shortName>
        <shortName evidence="10">IPTase</shortName>
    </alternativeName>
</protein>
<dbReference type="PANTHER" id="PTHR11088:SF60">
    <property type="entry name" value="TRNA DIMETHYLALLYLTRANSFERASE"/>
    <property type="match status" value="1"/>
</dbReference>
<dbReference type="GO" id="GO:0052381">
    <property type="term" value="F:tRNA dimethylallyltransferase activity"/>
    <property type="evidence" value="ECO:0007669"/>
    <property type="project" value="UniProtKB-UniRule"/>
</dbReference>
<gene>
    <name evidence="10 14" type="primary">miaA</name>
    <name evidence="14" type="ORF">TRP8649_02206</name>
</gene>
<dbReference type="Proteomes" id="UP000225972">
    <property type="component" value="Unassembled WGS sequence"/>
</dbReference>
<comment type="cofactor">
    <cofactor evidence="1 10">
        <name>Mg(2+)</name>
        <dbReference type="ChEBI" id="CHEBI:18420"/>
    </cofactor>
</comment>
<evidence type="ECO:0000256" key="4">
    <source>
        <dbReference type="ARBA" id="ARBA00022679"/>
    </source>
</evidence>
<keyword evidence="6 10" id="KW-0547">Nucleotide-binding</keyword>
<dbReference type="AlphaFoldDB" id="A0A238JCJ3"/>
<dbReference type="InterPro" id="IPR018022">
    <property type="entry name" value="IPT"/>
</dbReference>
<dbReference type="Gene3D" id="3.40.50.300">
    <property type="entry name" value="P-loop containing nucleotide triphosphate hydrolases"/>
    <property type="match status" value="1"/>
</dbReference>
<accession>A0A238JCJ3</accession>
<dbReference type="InterPro" id="IPR027417">
    <property type="entry name" value="P-loop_NTPase"/>
</dbReference>
<reference evidence="15" key="1">
    <citation type="submission" date="2017-05" db="EMBL/GenBank/DDBJ databases">
        <authorList>
            <person name="Rodrigo-Torres L."/>
            <person name="Arahal R. D."/>
            <person name="Lucena T."/>
        </authorList>
    </citation>
    <scope>NUCLEOTIDE SEQUENCE [LARGE SCALE GENOMIC DNA]</scope>
    <source>
        <strain evidence="15">CECT 8649</strain>
    </source>
</reference>
<dbReference type="GO" id="GO:0005524">
    <property type="term" value="F:ATP binding"/>
    <property type="evidence" value="ECO:0007669"/>
    <property type="project" value="UniProtKB-UniRule"/>
</dbReference>
<keyword evidence="15" id="KW-1185">Reference proteome</keyword>
<evidence type="ECO:0000313" key="15">
    <source>
        <dbReference type="Proteomes" id="UP000225972"/>
    </source>
</evidence>
<dbReference type="GO" id="GO:0006400">
    <property type="term" value="P:tRNA modification"/>
    <property type="evidence" value="ECO:0007669"/>
    <property type="project" value="TreeGrafter"/>
</dbReference>
<comment type="catalytic activity">
    <reaction evidence="9 10 11">
        <text>adenosine(37) in tRNA + dimethylallyl diphosphate = N(6)-dimethylallyladenosine(37) in tRNA + diphosphate</text>
        <dbReference type="Rhea" id="RHEA:26482"/>
        <dbReference type="Rhea" id="RHEA-COMP:10162"/>
        <dbReference type="Rhea" id="RHEA-COMP:10375"/>
        <dbReference type="ChEBI" id="CHEBI:33019"/>
        <dbReference type="ChEBI" id="CHEBI:57623"/>
        <dbReference type="ChEBI" id="CHEBI:74411"/>
        <dbReference type="ChEBI" id="CHEBI:74415"/>
        <dbReference type="EC" id="2.5.1.75"/>
    </reaction>
</comment>
<dbReference type="Pfam" id="PF01715">
    <property type="entry name" value="IPPT"/>
    <property type="match status" value="1"/>
</dbReference>
<evidence type="ECO:0000256" key="3">
    <source>
        <dbReference type="ARBA" id="ARBA00005842"/>
    </source>
</evidence>
<evidence type="ECO:0000313" key="14">
    <source>
        <dbReference type="EMBL" id="SMX28093.1"/>
    </source>
</evidence>
<dbReference type="NCBIfam" id="TIGR00174">
    <property type="entry name" value="miaA"/>
    <property type="match status" value="1"/>
</dbReference>
<evidence type="ECO:0000256" key="13">
    <source>
        <dbReference type="RuleBase" id="RU003785"/>
    </source>
</evidence>
<dbReference type="OrthoDB" id="9776390at2"/>
<evidence type="ECO:0000256" key="2">
    <source>
        <dbReference type="ARBA" id="ARBA00003213"/>
    </source>
</evidence>
<organism evidence="14 15">
    <name type="scientific">Pelagimonas phthalicica</name>
    <dbReference type="NCBI Taxonomy" id="1037362"/>
    <lineage>
        <taxon>Bacteria</taxon>
        <taxon>Pseudomonadati</taxon>
        <taxon>Pseudomonadota</taxon>
        <taxon>Alphaproteobacteria</taxon>
        <taxon>Rhodobacterales</taxon>
        <taxon>Roseobacteraceae</taxon>
        <taxon>Pelagimonas</taxon>
    </lineage>
</organism>
<comment type="caution">
    <text evidence="10">Lacks conserved residue(s) required for the propagation of feature annotation.</text>
</comment>
<evidence type="ECO:0000256" key="7">
    <source>
        <dbReference type="ARBA" id="ARBA00022840"/>
    </source>
</evidence>
<evidence type="ECO:0000256" key="11">
    <source>
        <dbReference type="RuleBase" id="RU003783"/>
    </source>
</evidence>
<dbReference type="PANTHER" id="PTHR11088">
    <property type="entry name" value="TRNA DIMETHYLALLYLTRANSFERASE"/>
    <property type="match status" value="1"/>
</dbReference>
<comment type="subunit">
    <text evidence="10">Monomer.</text>
</comment>
<dbReference type="HAMAP" id="MF_00185">
    <property type="entry name" value="IPP_trans"/>
    <property type="match status" value="1"/>
</dbReference>
<evidence type="ECO:0000256" key="6">
    <source>
        <dbReference type="ARBA" id="ARBA00022741"/>
    </source>
</evidence>
<keyword evidence="7 10" id="KW-0067">ATP-binding</keyword>
<evidence type="ECO:0000256" key="9">
    <source>
        <dbReference type="ARBA" id="ARBA00049563"/>
    </source>
</evidence>
<sequence length="300" mass="33016">MSSISAELIRQIDPARPVLIAGPTASGKSALALEIAETQGGVIVNADAIQVFDDWRILTARPPAEDEARAKHLLYGHIPGHQDYSVGHWLREITPLLNSPERLIIVGGTGLYFTALTQGLADIPPTPAQVRAECEAQLSSQGLASLIADLDPASRDRIDLQNPARVSRAWEVLRSTGRGIADWQDNTPPPLLPLDQTFPILFDAPKDWLTPRIERRFDLMIAQGALNEARANLDTWHPKLPSAKAIGATELIAHLRGEISLEEACTRATILTRQFAKRQRTWFNARMKSWTKVSPQDAIA</sequence>
<keyword evidence="4 10" id="KW-0808">Transferase</keyword>